<gene>
    <name evidence="1" type="ORF">CALK_1257</name>
</gene>
<name>U7D8B6_9BACT</name>
<dbReference type="EMBL" id="ASJR01000009">
    <property type="protein sequence ID" value="ERP31811.1"/>
    <property type="molecule type" value="Genomic_DNA"/>
</dbReference>
<dbReference type="RefSeq" id="WP_022636730.1">
    <property type="nucleotide sequence ID" value="NZ_ASJR01000009.1"/>
</dbReference>
<proteinExistence type="predicted"/>
<comment type="caution">
    <text evidence="1">The sequence shown here is derived from an EMBL/GenBank/DDBJ whole genome shotgun (WGS) entry which is preliminary data.</text>
</comment>
<organism evidence="1 2">
    <name type="scientific">Chitinivibrio alkaliphilus ACht1</name>
    <dbReference type="NCBI Taxonomy" id="1313304"/>
    <lineage>
        <taxon>Bacteria</taxon>
        <taxon>Pseudomonadati</taxon>
        <taxon>Fibrobacterota</taxon>
        <taxon>Chitinivibrionia</taxon>
        <taxon>Chitinivibrionales</taxon>
        <taxon>Chitinivibrionaceae</taxon>
        <taxon>Chitinivibrio</taxon>
    </lineage>
</organism>
<sequence length="334" mass="39214">MSPPYPAPFEEFEPTLWHTKKRLFKNIAAPYVVGRAHGVEGRIIYHNLTDEVNEDIPFLDKILLEYQIGDRGYVIFSVRDIFEAPYSFSHAGFGNITGELGERISRRIVKFFLKHLSDSGKTGGIFDKRFNPQKKNGYLVANTDTYVLKIDEYPNLVILEKDKIPPWQYTCIKELDGLFDYRYGNERHILVLETKLDKLQINCAKLKDNLFSPLEKLLPDAHFHYILFSSEHALYKHIQKYPILREKPLEIYTALKEQGISTIFFTFNESRDAFDRMAHHLVTQYSRIGYQTVEFSGRIVMDHHKIAIYNNGENPFLYLEKDKKLGYWRETPFK</sequence>
<dbReference type="Proteomes" id="UP000017148">
    <property type="component" value="Unassembled WGS sequence"/>
</dbReference>
<reference evidence="1 2" key="1">
    <citation type="journal article" date="2013" name="Environ. Microbiol.">
        <title>Genome analysis of Chitinivibrio alkaliphilus gen. nov., sp. nov., a novel extremely haloalkaliphilic anaerobic chitinolytic bacterium from the candidate phylum Termite Group 3.</title>
        <authorList>
            <person name="Sorokin D.Y."/>
            <person name="Gumerov V.M."/>
            <person name="Rakitin A.L."/>
            <person name="Beletsky A.V."/>
            <person name="Damste J.S."/>
            <person name="Muyzer G."/>
            <person name="Mardanov A.V."/>
            <person name="Ravin N.V."/>
        </authorList>
    </citation>
    <scope>NUCLEOTIDE SEQUENCE [LARGE SCALE GENOMIC DNA]</scope>
    <source>
        <strain evidence="1 2">ACht1</strain>
    </source>
</reference>
<evidence type="ECO:0000313" key="1">
    <source>
        <dbReference type="EMBL" id="ERP31811.1"/>
    </source>
</evidence>
<dbReference type="STRING" id="1313304.CALK_1257"/>
<keyword evidence="2" id="KW-1185">Reference proteome</keyword>
<protein>
    <submittedName>
        <fullName evidence="1">Uncharacterized protein</fullName>
    </submittedName>
</protein>
<dbReference type="AlphaFoldDB" id="U7D8B6"/>
<accession>U7D8B6</accession>
<evidence type="ECO:0000313" key="2">
    <source>
        <dbReference type="Proteomes" id="UP000017148"/>
    </source>
</evidence>